<feature type="transmembrane region" description="Helical" evidence="6">
    <location>
        <begin position="171"/>
        <end position="189"/>
    </location>
</feature>
<keyword evidence="4 6" id="KW-1133">Transmembrane helix</keyword>
<dbReference type="CDD" id="cd11484">
    <property type="entry name" value="SLC-NCS1sbd_CobB-like"/>
    <property type="match status" value="1"/>
</dbReference>
<feature type="transmembrane region" description="Helical" evidence="6">
    <location>
        <begin position="349"/>
        <end position="370"/>
    </location>
</feature>
<proteinExistence type="inferred from homology"/>
<evidence type="ECO:0000256" key="3">
    <source>
        <dbReference type="ARBA" id="ARBA00022692"/>
    </source>
</evidence>
<dbReference type="Proteomes" id="UP001500064">
    <property type="component" value="Unassembled WGS sequence"/>
</dbReference>
<feature type="transmembrane region" description="Helical" evidence="6">
    <location>
        <begin position="147"/>
        <end position="166"/>
    </location>
</feature>
<feature type="transmembrane region" description="Helical" evidence="6">
    <location>
        <begin position="110"/>
        <end position="127"/>
    </location>
</feature>
<protein>
    <submittedName>
        <fullName evidence="7">Cytosine permease</fullName>
    </submittedName>
</protein>
<keyword evidence="8" id="KW-1185">Reference proteome</keyword>
<dbReference type="PANTHER" id="PTHR30569">
    <property type="entry name" value="CYTOSINE TRANSPORTER CODB"/>
    <property type="match status" value="1"/>
</dbReference>
<feature type="transmembrane region" description="Helical" evidence="6">
    <location>
        <begin position="249"/>
        <end position="269"/>
    </location>
</feature>
<evidence type="ECO:0000313" key="7">
    <source>
        <dbReference type="EMBL" id="GAA1686761.1"/>
    </source>
</evidence>
<evidence type="ECO:0000256" key="6">
    <source>
        <dbReference type="SAM" id="Phobius"/>
    </source>
</evidence>
<comment type="subcellular location">
    <subcellularLocation>
        <location evidence="1">Membrane</location>
        <topology evidence="1">Multi-pass membrane protein</topology>
    </subcellularLocation>
</comment>
<dbReference type="EMBL" id="BAAAMU010000151">
    <property type="protein sequence ID" value="GAA1686761.1"/>
    <property type="molecule type" value="Genomic_DNA"/>
</dbReference>
<dbReference type="InterPro" id="IPR001248">
    <property type="entry name" value="Pur-cyt_permease"/>
</dbReference>
<comment type="similarity">
    <text evidence="2">Belongs to the purine-cytosine permease (2.A.39) family.</text>
</comment>
<name>A0ABN2HES2_9ACTN</name>
<evidence type="ECO:0000256" key="5">
    <source>
        <dbReference type="ARBA" id="ARBA00023136"/>
    </source>
</evidence>
<evidence type="ECO:0000256" key="2">
    <source>
        <dbReference type="ARBA" id="ARBA00008974"/>
    </source>
</evidence>
<feature type="transmembrane region" description="Helical" evidence="6">
    <location>
        <begin position="418"/>
        <end position="437"/>
    </location>
</feature>
<evidence type="ECO:0000256" key="4">
    <source>
        <dbReference type="ARBA" id="ARBA00022989"/>
    </source>
</evidence>
<feature type="transmembrane region" description="Helical" evidence="6">
    <location>
        <begin position="324"/>
        <end position="343"/>
    </location>
</feature>
<dbReference type="InterPro" id="IPR030191">
    <property type="entry name" value="CodB"/>
</dbReference>
<gene>
    <name evidence="7" type="ORF">GCM10009733_099240</name>
</gene>
<feature type="transmembrane region" description="Helical" evidence="6">
    <location>
        <begin position="35"/>
        <end position="57"/>
    </location>
</feature>
<organism evidence="7 8">
    <name type="scientific">Nonomuraea maheshkhaliensis</name>
    <dbReference type="NCBI Taxonomy" id="419590"/>
    <lineage>
        <taxon>Bacteria</taxon>
        <taxon>Bacillati</taxon>
        <taxon>Actinomycetota</taxon>
        <taxon>Actinomycetes</taxon>
        <taxon>Streptosporangiales</taxon>
        <taxon>Streptosporangiaceae</taxon>
        <taxon>Nonomuraea</taxon>
    </lineage>
</organism>
<keyword evidence="5 6" id="KW-0472">Membrane</keyword>
<dbReference type="PANTHER" id="PTHR30569:SF0">
    <property type="entry name" value="CYTOSINE PERMEASE"/>
    <property type="match status" value="1"/>
</dbReference>
<keyword evidence="3 6" id="KW-0812">Transmembrane</keyword>
<feature type="transmembrane region" description="Helical" evidence="6">
    <location>
        <begin position="391"/>
        <end position="412"/>
    </location>
</feature>
<dbReference type="Gene3D" id="1.10.4160.10">
    <property type="entry name" value="Hydantoin permease"/>
    <property type="match status" value="1"/>
</dbReference>
<sequence length="448" mass="46148">MADMTDTAAQDGTASDDGLARDDYALQRVPQQARYGWLTVAVQRFGMLSALSQFLLGATLGMGMRFWDAVLAITLGAVILEVVAIAIGVAGMREGLSTAVLARWSGFGRYGSGIIGVVIAVCLLGWFGVQSGVLAQGLASLLGGPPVWVWAILSGLAITAIVVHGFAGMAWTAWITVPAFLALAGWAIAVELGRQDLGSLMASAPPGPALSLAQATTIVAGGFIVGAVISPDMTRWNRSAADVVKQTVLGITLGEYVIALVGVLLAHALRTGDVIAIVTTTSGAVGTIVLVSATLKINDWNLYAASLGTTNALHTAFGMRANRAVVTVALGVVGTGLAAAGILDHLIGFFTLLGVAIPPIAGIMVAEYYVVRRWRAELDASRASGELPASAPGWVPAALVIWLVSSLVGHYLTWGIPALNALLVAFVLYAAAGRLHLTGSPSRTTTSA</sequence>
<evidence type="ECO:0000313" key="8">
    <source>
        <dbReference type="Proteomes" id="UP001500064"/>
    </source>
</evidence>
<reference evidence="7 8" key="1">
    <citation type="journal article" date="2019" name="Int. J. Syst. Evol. Microbiol.">
        <title>The Global Catalogue of Microorganisms (GCM) 10K type strain sequencing project: providing services to taxonomists for standard genome sequencing and annotation.</title>
        <authorList>
            <consortium name="The Broad Institute Genomics Platform"/>
            <consortium name="The Broad Institute Genome Sequencing Center for Infectious Disease"/>
            <person name="Wu L."/>
            <person name="Ma J."/>
        </authorList>
    </citation>
    <scope>NUCLEOTIDE SEQUENCE [LARGE SCALE GENOMIC DNA]</scope>
    <source>
        <strain evidence="7 8">JCM 13929</strain>
    </source>
</reference>
<comment type="caution">
    <text evidence="7">The sequence shown here is derived from an EMBL/GenBank/DDBJ whole genome shotgun (WGS) entry which is preliminary data.</text>
</comment>
<feature type="transmembrane region" description="Helical" evidence="6">
    <location>
        <begin position="209"/>
        <end position="229"/>
    </location>
</feature>
<feature type="transmembrane region" description="Helical" evidence="6">
    <location>
        <begin position="69"/>
        <end position="90"/>
    </location>
</feature>
<feature type="transmembrane region" description="Helical" evidence="6">
    <location>
        <begin position="275"/>
        <end position="295"/>
    </location>
</feature>
<accession>A0ABN2HES2</accession>
<evidence type="ECO:0000256" key="1">
    <source>
        <dbReference type="ARBA" id="ARBA00004141"/>
    </source>
</evidence>
<dbReference type="Pfam" id="PF02133">
    <property type="entry name" value="Transp_cyt_pur"/>
    <property type="match status" value="1"/>
</dbReference>